<dbReference type="InterPro" id="IPR029787">
    <property type="entry name" value="Nucleotide_cyclase"/>
</dbReference>
<dbReference type="GO" id="GO:0005886">
    <property type="term" value="C:plasma membrane"/>
    <property type="evidence" value="ECO:0007669"/>
    <property type="project" value="TreeGrafter"/>
</dbReference>
<sequence>MICQLNYTKEIKWDYGFLTKKCKDAGIEDKFDAHQMRLRANYVGVFLMLHLFFTILHCTLLLTTCVYLDLIYIDVFCYVALTAVIIAVMWPNINVEFVMRHKFMMSLTSMIAVMAIVSVDLLLNYFHNRNSDWILETIFDVYIILMIYMFFPIPYVLATMLAFSVTITYITYFGFYLGVEHRKKMGYTTRFNQFIVELCNYICLNMMGTYFRVMREIVVRASLLDRHQYVMEDTTLRSARAQERVFLHSILPPQIAEPIQDDIRKRLESMEKQHKMPSIRRTCRIISIQIHTDVTILYADIVNYTMLTTKLPVKRLIALLHALYARFDKAASKYAVQRIKFLGDCYYCVAGLINPDPNHAKCCVDLGLCMIDSIREIRDKVKIDVDMRVGVHSGELFAGVLGAAKLQYDIWGTDVLIANQLESTGMPGQIHVSERTLQMTDDRYKVYPGTDTARKDHFLRKFNVVTFLITGIDENKTNEFKSFEYLGSTCSIKETNDNGLSLDEELKKMPLGPKGLKEVVYEIFNFKHKKEQKGKSTTAKSEIGSFLLHFHDSRLEYKYIHQPDYMLKYSVLLAWCCGMTLIYVQLFYNQKKDNFSVYVDIVLIITLSMLLFITWYKKICHWRYSTMLHTYSPFTCFLFKIADSLQRSLINRIGIYMYFIISYFCIIALMLNDCDRDEFQLMHIDSIQYKYEPDFMMCFAPWTLTCMVCLIIMMSIIFTRIPFNMRIFIGLLEAISYLIIMFYQYEYVVHTSLTTNPYFLPEYAHCLLILVTLLVIFFKERQTEFDNKINYKWSVELIKKQDDSRIAAQSITILLHNILPAHVVNVYLTSLAKHELYYESYDMVAVMFASLKNFELTLPNLRVLNEIISEFDQILSYYRDKYRVEKIKIVGSTYMAACGLDVQIGLNIKNETRSHDSLIQEVQRARLLLAAFQKKHYSITDEKEEVVFVLTTFALDLMRTLWVCNNDYRNIPIDRDVFNADMSIGISSGEVMAGVVGASQVQYDIWGHAANMASRMDSTGVAGKIHVTQNTALILKKYGIECKYRGMTYVKGQGILPTYFVDIDANYEFNYTQESYDSIAVESESN</sequence>
<keyword evidence="6" id="KW-0547">Nucleotide-binding</keyword>
<dbReference type="InterPro" id="IPR001054">
    <property type="entry name" value="A/G_cyclase"/>
</dbReference>
<evidence type="ECO:0000256" key="10">
    <source>
        <dbReference type="ARBA" id="ARBA00023136"/>
    </source>
</evidence>
<feature type="transmembrane region" description="Helical" evidence="12">
    <location>
        <begin position="569"/>
        <end position="588"/>
    </location>
</feature>
<protein>
    <recommendedName>
        <fullName evidence="3">adenylate cyclase</fullName>
        <ecNumber evidence="3">4.6.1.1</ecNumber>
    </recommendedName>
</protein>
<feature type="transmembrane region" description="Helical" evidence="12">
    <location>
        <begin position="133"/>
        <end position="151"/>
    </location>
</feature>
<organism evidence="14 15">
    <name type="scientific">Drosophila mojavensis</name>
    <name type="common">Fruit fly</name>
    <dbReference type="NCBI Taxonomy" id="7230"/>
    <lineage>
        <taxon>Eukaryota</taxon>
        <taxon>Metazoa</taxon>
        <taxon>Ecdysozoa</taxon>
        <taxon>Arthropoda</taxon>
        <taxon>Hexapoda</taxon>
        <taxon>Insecta</taxon>
        <taxon>Pterygota</taxon>
        <taxon>Neoptera</taxon>
        <taxon>Endopterygota</taxon>
        <taxon>Diptera</taxon>
        <taxon>Brachycera</taxon>
        <taxon>Muscomorpha</taxon>
        <taxon>Ephydroidea</taxon>
        <taxon>Drosophilidae</taxon>
        <taxon>Drosophila</taxon>
    </lineage>
</organism>
<dbReference type="FunFam" id="3.30.70.1230:FF:000024">
    <property type="entry name" value="ACXA, isoform A"/>
    <property type="match status" value="1"/>
</dbReference>
<feature type="transmembrane region" description="Helical" evidence="12">
    <location>
        <begin position="595"/>
        <end position="616"/>
    </location>
</feature>
<dbReference type="FunCoup" id="B4KXP1">
    <property type="interactions" value="98"/>
</dbReference>
<dbReference type="EC" id="4.6.1.1" evidence="3"/>
<dbReference type="InParanoid" id="B4KXP1"/>
<dbReference type="CDD" id="cd07302">
    <property type="entry name" value="CHD"/>
    <property type="match status" value="2"/>
</dbReference>
<accession>B4KXP1</accession>
<feature type="domain" description="Guanylate cyclase" evidence="13">
    <location>
        <begin position="845"/>
        <end position="1017"/>
    </location>
</feature>
<keyword evidence="9 12" id="KW-1133">Transmembrane helix</keyword>
<proteinExistence type="predicted"/>
<dbReference type="GO" id="GO:0009190">
    <property type="term" value="P:cyclic nucleotide biosynthetic process"/>
    <property type="evidence" value="ECO:0007669"/>
    <property type="project" value="InterPro"/>
</dbReference>
<dbReference type="SUPFAM" id="SSF55073">
    <property type="entry name" value="Nucleotide cyclase"/>
    <property type="match status" value="2"/>
</dbReference>
<dbReference type="AlphaFoldDB" id="B4KXP1"/>
<dbReference type="GO" id="GO:0005524">
    <property type="term" value="F:ATP binding"/>
    <property type="evidence" value="ECO:0007669"/>
    <property type="project" value="UniProtKB-KW"/>
</dbReference>
<dbReference type="PANTHER" id="PTHR45627:SF23">
    <property type="entry name" value="AT30656P-RELATED"/>
    <property type="match status" value="1"/>
</dbReference>
<keyword evidence="15" id="KW-1185">Reference proteome</keyword>
<dbReference type="Proteomes" id="UP000009192">
    <property type="component" value="Unassembled WGS sequence"/>
</dbReference>
<comment type="catalytic activity">
    <reaction evidence="1">
        <text>ATP = 3',5'-cyclic AMP + diphosphate</text>
        <dbReference type="Rhea" id="RHEA:15389"/>
        <dbReference type="ChEBI" id="CHEBI:30616"/>
        <dbReference type="ChEBI" id="CHEBI:33019"/>
        <dbReference type="ChEBI" id="CHEBI:58165"/>
        <dbReference type="EC" id="4.6.1.1"/>
    </reaction>
</comment>
<dbReference type="GO" id="GO:0046872">
    <property type="term" value="F:metal ion binding"/>
    <property type="evidence" value="ECO:0007669"/>
    <property type="project" value="UniProtKB-KW"/>
</dbReference>
<dbReference type="KEGG" id="dmo:Dmoj_GI13944"/>
<feature type="transmembrane region" description="Helical" evidence="12">
    <location>
        <begin position="757"/>
        <end position="778"/>
    </location>
</feature>
<dbReference type="SMART" id="SM00044">
    <property type="entry name" value="CYCc"/>
    <property type="match status" value="2"/>
</dbReference>
<evidence type="ECO:0000256" key="11">
    <source>
        <dbReference type="ARBA" id="ARBA00023239"/>
    </source>
</evidence>
<feature type="transmembrane region" description="Helical" evidence="12">
    <location>
        <begin position="42"/>
        <end position="63"/>
    </location>
</feature>
<evidence type="ECO:0000313" key="15">
    <source>
        <dbReference type="Proteomes" id="UP000009192"/>
    </source>
</evidence>
<feature type="domain" description="Guanylate cyclase" evidence="13">
    <location>
        <begin position="295"/>
        <end position="422"/>
    </location>
</feature>
<dbReference type="GO" id="GO:0007189">
    <property type="term" value="P:adenylate cyclase-activating G protein-coupled receptor signaling pathway"/>
    <property type="evidence" value="ECO:0007669"/>
    <property type="project" value="TreeGrafter"/>
</dbReference>
<dbReference type="GO" id="GO:0004016">
    <property type="term" value="F:adenylate cyclase activity"/>
    <property type="evidence" value="ECO:0007669"/>
    <property type="project" value="UniProtKB-EC"/>
</dbReference>
<evidence type="ECO:0000256" key="9">
    <source>
        <dbReference type="ARBA" id="ARBA00022989"/>
    </source>
</evidence>
<dbReference type="GO" id="GO:0035556">
    <property type="term" value="P:intracellular signal transduction"/>
    <property type="evidence" value="ECO:0007669"/>
    <property type="project" value="InterPro"/>
</dbReference>
<dbReference type="HOGENOM" id="CLU_001072_2_0_1"/>
<evidence type="ECO:0000256" key="8">
    <source>
        <dbReference type="ARBA" id="ARBA00022842"/>
    </source>
</evidence>
<gene>
    <name evidence="14" type="primary">Dmoj\GI13944</name>
    <name evidence="14" type="ORF">Dmoj_GI13944</name>
</gene>
<feature type="transmembrane region" description="Helical" evidence="12">
    <location>
        <begin position="653"/>
        <end position="671"/>
    </location>
</feature>
<evidence type="ECO:0000259" key="13">
    <source>
        <dbReference type="PROSITE" id="PS50125"/>
    </source>
</evidence>
<feature type="transmembrane region" description="Helical" evidence="12">
    <location>
        <begin position="157"/>
        <end position="179"/>
    </location>
</feature>
<evidence type="ECO:0000256" key="6">
    <source>
        <dbReference type="ARBA" id="ARBA00022741"/>
    </source>
</evidence>
<keyword evidence="5" id="KW-0479">Metal-binding</keyword>
<keyword evidence="4 12" id="KW-0812">Transmembrane</keyword>
<dbReference type="eggNOG" id="KOG3619">
    <property type="taxonomic scope" value="Eukaryota"/>
</dbReference>
<keyword evidence="7" id="KW-0067">ATP-binding</keyword>
<evidence type="ECO:0000256" key="2">
    <source>
        <dbReference type="ARBA" id="ARBA00004141"/>
    </source>
</evidence>
<dbReference type="EMBL" id="CH933809">
    <property type="protein sequence ID" value="EDW19748.2"/>
    <property type="molecule type" value="Genomic_DNA"/>
</dbReference>
<evidence type="ECO:0000256" key="4">
    <source>
        <dbReference type="ARBA" id="ARBA00022692"/>
    </source>
</evidence>
<evidence type="ECO:0000256" key="7">
    <source>
        <dbReference type="ARBA" id="ARBA00022840"/>
    </source>
</evidence>
<evidence type="ECO:0000256" key="1">
    <source>
        <dbReference type="ARBA" id="ARBA00001593"/>
    </source>
</evidence>
<feature type="transmembrane region" description="Helical" evidence="12">
    <location>
        <begin position="70"/>
        <end position="91"/>
    </location>
</feature>
<feature type="transmembrane region" description="Helical" evidence="12">
    <location>
        <begin position="699"/>
        <end position="718"/>
    </location>
</feature>
<dbReference type="Pfam" id="PF00211">
    <property type="entry name" value="Guanylate_cyc"/>
    <property type="match status" value="2"/>
</dbReference>
<feature type="transmembrane region" description="Helical" evidence="12">
    <location>
        <begin position="725"/>
        <end position="745"/>
    </location>
</feature>
<dbReference type="PANTHER" id="PTHR45627">
    <property type="entry name" value="ADENYLATE CYCLASE TYPE 1"/>
    <property type="match status" value="1"/>
</dbReference>
<dbReference type="PROSITE" id="PS50125">
    <property type="entry name" value="GUANYLATE_CYCLASE_2"/>
    <property type="match status" value="2"/>
</dbReference>
<keyword evidence="10 12" id="KW-0472">Membrane</keyword>
<evidence type="ECO:0000256" key="5">
    <source>
        <dbReference type="ARBA" id="ARBA00022723"/>
    </source>
</evidence>
<dbReference type="Gene3D" id="3.30.70.1230">
    <property type="entry name" value="Nucleotide cyclase"/>
    <property type="match status" value="2"/>
</dbReference>
<evidence type="ECO:0000256" key="3">
    <source>
        <dbReference type="ARBA" id="ARBA00012201"/>
    </source>
</evidence>
<feature type="transmembrane region" description="Helical" evidence="12">
    <location>
        <begin position="103"/>
        <end position="126"/>
    </location>
</feature>
<keyword evidence="11 14" id="KW-0456">Lyase</keyword>
<comment type="subcellular location">
    <subcellularLocation>
        <location evidence="2">Membrane</location>
        <topology evidence="2">Multi-pass membrane protein</topology>
    </subcellularLocation>
</comment>
<evidence type="ECO:0000256" key="12">
    <source>
        <dbReference type="SAM" id="Phobius"/>
    </source>
</evidence>
<keyword evidence="8" id="KW-0460">Magnesium</keyword>
<name>B4KXP1_DROMO</name>
<dbReference type="OrthoDB" id="10006362at2759"/>
<evidence type="ECO:0000313" key="14">
    <source>
        <dbReference type="EMBL" id="EDW19748.2"/>
    </source>
</evidence>
<reference evidence="14 15" key="1">
    <citation type="journal article" date="2007" name="Nature">
        <title>Evolution of genes and genomes on the Drosophila phylogeny.</title>
        <authorList>
            <consortium name="Drosophila 12 Genomes Consortium"/>
            <person name="Clark A.G."/>
            <person name="Eisen M.B."/>
            <person name="Smith D.R."/>
            <person name="Bergman C.M."/>
            <person name="Oliver B."/>
            <person name="Markow T.A."/>
            <person name="Kaufman T.C."/>
            <person name="Kellis M."/>
            <person name="Gelbart W."/>
            <person name="Iyer V.N."/>
            <person name="Pollard D.A."/>
            <person name="Sackton T.B."/>
            <person name="Larracuente A.M."/>
            <person name="Singh N.D."/>
            <person name="Abad J.P."/>
            <person name="Abt D.N."/>
            <person name="Adryan B."/>
            <person name="Aguade M."/>
            <person name="Akashi H."/>
            <person name="Anderson W.W."/>
            <person name="Aquadro C.F."/>
            <person name="Ardell D.H."/>
            <person name="Arguello R."/>
            <person name="Artieri C.G."/>
            <person name="Barbash D.A."/>
            <person name="Barker D."/>
            <person name="Barsanti P."/>
            <person name="Batterham P."/>
            <person name="Batzoglou S."/>
            <person name="Begun D."/>
            <person name="Bhutkar A."/>
            <person name="Blanco E."/>
            <person name="Bosak S.A."/>
            <person name="Bradley R.K."/>
            <person name="Brand A.D."/>
            <person name="Brent M.R."/>
            <person name="Brooks A.N."/>
            <person name="Brown R.H."/>
            <person name="Butlin R.K."/>
            <person name="Caggese C."/>
            <person name="Calvi B.R."/>
            <person name="Bernardo de Carvalho A."/>
            <person name="Caspi A."/>
            <person name="Castrezana S."/>
            <person name="Celniker S.E."/>
            <person name="Chang J.L."/>
            <person name="Chapple C."/>
            <person name="Chatterji S."/>
            <person name="Chinwalla A."/>
            <person name="Civetta A."/>
            <person name="Clifton S.W."/>
            <person name="Comeron J.M."/>
            <person name="Costello J.C."/>
            <person name="Coyne J.A."/>
            <person name="Daub J."/>
            <person name="David R.G."/>
            <person name="Delcher A.L."/>
            <person name="Delehaunty K."/>
            <person name="Do C.B."/>
            <person name="Ebling H."/>
            <person name="Edwards K."/>
            <person name="Eickbush T."/>
            <person name="Evans J.D."/>
            <person name="Filipski A."/>
            <person name="Findeiss S."/>
            <person name="Freyhult E."/>
            <person name="Fulton L."/>
            <person name="Fulton R."/>
            <person name="Garcia A.C."/>
            <person name="Gardiner A."/>
            <person name="Garfield D.A."/>
            <person name="Garvin B.E."/>
            <person name="Gibson G."/>
            <person name="Gilbert D."/>
            <person name="Gnerre S."/>
            <person name="Godfrey J."/>
            <person name="Good R."/>
            <person name="Gotea V."/>
            <person name="Gravely B."/>
            <person name="Greenberg A.J."/>
            <person name="Griffiths-Jones S."/>
            <person name="Gross S."/>
            <person name="Guigo R."/>
            <person name="Gustafson E.A."/>
            <person name="Haerty W."/>
            <person name="Hahn M.W."/>
            <person name="Halligan D.L."/>
            <person name="Halpern A.L."/>
            <person name="Halter G.M."/>
            <person name="Han M.V."/>
            <person name="Heger A."/>
            <person name="Hillier L."/>
            <person name="Hinrichs A.S."/>
            <person name="Holmes I."/>
            <person name="Hoskins R.A."/>
            <person name="Hubisz M.J."/>
            <person name="Hultmark D."/>
            <person name="Huntley M.A."/>
            <person name="Jaffe D.B."/>
            <person name="Jagadeeshan S."/>
            <person name="Jeck W.R."/>
            <person name="Johnson J."/>
            <person name="Jones C.D."/>
            <person name="Jordan W.C."/>
            <person name="Karpen G.H."/>
            <person name="Kataoka E."/>
            <person name="Keightley P.D."/>
            <person name="Kheradpour P."/>
            <person name="Kirkness E.F."/>
            <person name="Koerich L.B."/>
            <person name="Kristiansen K."/>
            <person name="Kudrna D."/>
            <person name="Kulathinal R.J."/>
            <person name="Kumar S."/>
            <person name="Kwok R."/>
            <person name="Lander E."/>
            <person name="Langley C.H."/>
            <person name="Lapoint R."/>
            <person name="Lazzaro B.P."/>
            <person name="Lee S.J."/>
            <person name="Levesque L."/>
            <person name="Li R."/>
            <person name="Lin C.F."/>
            <person name="Lin M.F."/>
            <person name="Lindblad-Toh K."/>
            <person name="Llopart A."/>
            <person name="Long M."/>
            <person name="Low L."/>
            <person name="Lozovsky E."/>
            <person name="Lu J."/>
            <person name="Luo M."/>
            <person name="Machado C.A."/>
            <person name="Makalowski W."/>
            <person name="Marzo M."/>
            <person name="Matsuda M."/>
            <person name="Matzkin L."/>
            <person name="McAllister B."/>
            <person name="McBride C.S."/>
            <person name="McKernan B."/>
            <person name="McKernan K."/>
            <person name="Mendez-Lago M."/>
            <person name="Minx P."/>
            <person name="Mollenhauer M.U."/>
            <person name="Montooth K."/>
            <person name="Mount S.M."/>
            <person name="Mu X."/>
            <person name="Myers E."/>
            <person name="Negre B."/>
            <person name="Newfeld S."/>
            <person name="Nielsen R."/>
            <person name="Noor M.A."/>
            <person name="O'Grady P."/>
            <person name="Pachter L."/>
            <person name="Papaceit M."/>
            <person name="Parisi M.J."/>
            <person name="Parisi M."/>
            <person name="Parts L."/>
            <person name="Pedersen J.S."/>
            <person name="Pesole G."/>
            <person name="Phillippy A.M."/>
            <person name="Ponting C.P."/>
            <person name="Pop M."/>
            <person name="Porcelli D."/>
            <person name="Powell J.R."/>
            <person name="Prohaska S."/>
            <person name="Pruitt K."/>
            <person name="Puig M."/>
            <person name="Quesneville H."/>
            <person name="Ram K.R."/>
            <person name="Rand D."/>
            <person name="Rasmussen M.D."/>
            <person name="Reed L.K."/>
            <person name="Reenan R."/>
            <person name="Reily A."/>
            <person name="Remington K.A."/>
            <person name="Rieger T.T."/>
            <person name="Ritchie M.G."/>
            <person name="Robin C."/>
            <person name="Rogers Y.H."/>
            <person name="Rohde C."/>
            <person name="Rozas J."/>
            <person name="Rubenfield M.J."/>
            <person name="Ruiz A."/>
            <person name="Russo S."/>
            <person name="Salzberg S.L."/>
            <person name="Sanchez-Gracia A."/>
            <person name="Saranga D.J."/>
            <person name="Sato H."/>
            <person name="Schaeffer S.W."/>
            <person name="Schatz M.C."/>
            <person name="Schlenke T."/>
            <person name="Schwartz R."/>
            <person name="Segarra C."/>
            <person name="Singh R.S."/>
            <person name="Sirot L."/>
            <person name="Sirota M."/>
            <person name="Sisneros N.B."/>
            <person name="Smith C.D."/>
            <person name="Smith T.F."/>
            <person name="Spieth J."/>
            <person name="Stage D.E."/>
            <person name="Stark A."/>
            <person name="Stephan W."/>
            <person name="Strausberg R.L."/>
            <person name="Strempel S."/>
            <person name="Sturgill D."/>
            <person name="Sutton G."/>
            <person name="Sutton G.G."/>
            <person name="Tao W."/>
            <person name="Teichmann S."/>
            <person name="Tobari Y.N."/>
            <person name="Tomimura Y."/>
            <person name="Tsolas J.M."/>
            <person name="Valente V.L."/>
            <person name="Venter E."/>
            <person name="Venter J.C."/>
            <person name="Vicario S."/>
            <person name="Vieira F.G."/>
            <person name="Vilella A.J."/>
            <person name="Villasante A."/>
            <person name="Walenz B."/>
            <person name="Wang J."/>
            <person name="Wasserman M."/>
            <person name="Watts T."/>
            <person name="Wilson D."/>
            <person name="Wilson R.K."/>
            <person name="Wing R.A."/>
            <person name="Wolfner M.F."/>
            <person name="Wong A."/>
            <person name="Wong G.K."/>
            <person name="Wu C.I."/>
            <person name="Wu G."/>
            <person name="Yamamoto D."/>
            <person name="Yang H.P."/>
            <person name="Yang S.P."/>
            <person name="Yorke J.A."/>
            <person name="Yoshida K."/>
            <person name="Zdobnov E."/>
            <person name="Zhang P."/>
            <person name="Zhang Y."/>
            <person name="Zimin A.V."/>
            <person name="Baldwin J."/>
            <person name="Abdouelleil A."/>
            <person name="Abdulkadir J."/>
            <person name="Abebe A."/>
            <person name="Abera B."/>
            <person name="Abreu J."/>
            <person name="Acer S.C."/>
            <person name="Aftuck L."/>
            <person name="Alexander A."/>
            <person name="An P."/>
            <person name="Anderson E."/>
            <person name="Anderson S."/>
            <person name="Arachi H."/>
            <person name="Azer M."/>
            <person name="Bachantsang P."/>
            <person name="Barry A."/>
            <person name="Bayul T."/>
            <person name="Berlin A."/>
            <person name="Bessette D."/>
            <person name="Bloom T."/>
            <person name="Blye J."/>
            <person name="Boguslavskiy L."/>
            <person name="Bonnet C."/>
            <person name="Boukhgalter B."/>
            <person name="Bourzgui I."/>
            <person name="Brown A."/>
            <person name="Cahill P."/>
            <person name="Channer S."/>
            <person name="Cheshatsang Y."/>
            <person name="Chuda L."/>
            <person name="Citroen M."/>
            <person name="Collymore A."/>
            <person name="Cooke P."/>
            <person name="Costello M."/>
            <person name="D'Aco K."/>
            <person name="Daza R."/>
            <person name="De Haan G."/>
            <person name="DeGray S."/>
            <person name="DeMaso C."/>
            <person name="Dhargay N."/>
            <person name="Dooley K."/>
            <person name="Dooley E."/>
            <person name="Doricent M."/>
            <person name="Dorje P."/>
            <person name="Dorjee K."/>
            <person name="Dupes A."/>
            <person name="Elong R."/>
            <person name="Falk J."/>
            <person name="Farina A."/>
            <person name="Faro S."/>
            <person name="Ferguson D."/>
            <person name="Fisher S."/>
            <person name="Foley C.D."/>
            <person name="Franke A."/>
            <person name="Friedrich D."/>
            <person name="Gadbois L."/>
            <person name="Gearin G."/>
            <person name="Gearin C.R."/>
            <person name="Giannoukos G."/>
            <person name="Goode T."/>
            <person name="Graham J."/>
            <person name="Grandbois E."/>
            <person name="Grewal S."/>
            <person name="Gyaltsen K."/>
            <person name="Hafez N."/>
            <person name="Hagos B."/>
            <person name="Hall J."/>
            <person name="Henson C."/>
            <person name="Hollinger A."/>
            <person name="Honan T."/>
            <person name="Huard M.D."/>
            <person name="Hughes L."/>
            <person name="Hurhula B."/>
            <person name="Husby M.E."/>
            <person name="Kamat A."/>
            <person name="Kanga B."/>
            <person name="Kashin S."/>
            <person name="Khazanovich D."/>
            <person name="Kisner P."/>
            <person name="Lance K."/>
            <person name="Lara M."/>
            <person name="Lee W."/>
            <person name="Lennon N."/>
            <person name="Letendre F."/>
            <person name="LeVine R."/>
            <person name="Lipovsky A."/>
            <person name="Liu X."/>
            <person name="Liu J."/>
            <person name="Liu S."/>
            <person name="Lokyitsang T."/>
            <person name="Lokyitsang Y."/>
            <person name="Lubonja R."/>
            <person name="Lui A."/>
            <person name="MacDonald P."/>
            <person name="Magnisalis V."/>
            <person name="Maru K."/>
            <person name="Matthews C."/>
            <person name="McCusker W."/>
            <person name="McDonough S."/>
            <person name="Mehta T."/>
            <person name="Meldrim J."/>
            <person name="Meneus L."/>
            <person name="Mihai O."/>
            <person name="Mihalev A."/>
            <person name="Mihova T."/>
            <person name="Mittelman R."/>
            <person name="Mlenga V."/>
            <person name="Montmayeur A."/>
            <person name="Mulrain L."/>
            <person name="Navidi A."/>
            <person name="Naylor J."/>
            <person name="Negash T."/>
            <person name="Nguyen T."/>
            <person name="Nguyen N."/>
            <person name="Nicol R."/>
            <person name="Norbu C."/>
            <person name="Norbu N."/>
            <person name="Novod N."/>
            <person name="O'Neill B."/>
            <person name="Osman S."/>
            <person name="Markiewicz E."/>
            <person name="Oyono O.L."/>
            <person name="Patti C."/>
            <person name="Phunkhang P."/>
            <person name="Pierre F."/>
            <person name="Priest M."/>
            <person name="Raghuraman S."/>
            <person name="Rege F."/>
            <person name="Reyes R."/>
            <person name="Rise C."/>
            <person name="Rogov P."/>
            <person name="Ross K."/>
            <person name="Ryan E."/>
            <person name="Settipalli S."/>
            <person name="Shea T."/>
            <person name="Sherpa N."/>
            <person name="Shi L."/>
            <person name="Shih D."/>
            <person name="Sparrow T."/>
            <person name="Spaulding J."/>
            <person name="Stalker J."/>
            <person name="Stange-Thomann N."/>
            <person name="Stavropoulos S."/>
            <person name="Stone C."/>
            <person name="Strader C."/>
            <person name="Tesfaye S."/>
            <person name="Thomson T."/>
            <person name="Thoulutsang Y."/>
            <person name="Thoulutsang D."/>
            <person name="Topham K."/>
            <person name="Topping I."/>
            <person name="Tsamla T."/>
            <person name="Vassiliev H."/>
            <person name="Vo A."/>
            <person name="Wangchuk T."/>
            <person name="Wangdi T."/>
            <person name="Weiand M."/>
            <person name="Wilkinson J."/>
            <person name="Wilson A."/>
            <person name="Yadav S."/>
            <person name="Young G."/>
            <person name="Yu Q."/>
            <person name="Zembek L."/>
            <person name="Zhong D."/>
            <person name="Zimmer A."/>
            <person name="Zwirko Z."/>
            <person name="Jaffe D.B."/>
            <person name="Alvarez P."/>
            <person name="Brockman W."/>
            <person name="Butler J."/>
            <person name="Chin C."/>
            <person name="Gnerre S."/>
            <person name="Grabherr M."/>
            <person name="Kleber M."/>
            <person name="Mauceli E."/>
            <person name="MacCallum I."/>
        </authorList>
    </citation>
    <scope>NUCLEOTIDE SEQUENCE [LARGE SCALE GENOMIC DNA]</scope>
    <source>
        <strain evidence="15">Tucson 15081-1352.22</strain>
    </source>
</reference>